<reference evidence="2" key="1">
    <citation type="submission" date="2016-10" db="EMBL/GenBank/DDBJ databases">
        <title>Sequence of Gallionella enrichment culture.</title>
        <authorList>
            <person name="Poehlein A."/>
            <person name="Muehling M."/>
            <person name="Daniel R."/>
        </authorList>
    </citation>
    <scope>NUCLEOTIDE SEQUENCE</scope>
</reference>
<organism evidence="2">
    <name type="scientific">mine drainage metagenome</name>
    <dbReference type="NCBI Taxonomy" id="410659"/>
    <lineage>
        <taxon>unclassified sequences</taxon>
        <taxon>metagenomes</taxon>
        <taxon>ecological metagenomes</taxon>
    </lineage>
</organism>
<gene>
    <name evidence="2" type="ORF">GALL_176530</name>
</gene>
<dbReference type="AlphaFoldDB" id="A0A1J5SEP6"/>
<dbReference type="EMBL" id="MLJW01000097">
    <property type="protein sequence ID" value="OIR00196.1"/>
    <property type="molecule type" value="Genomic_DNA"/>
</dbReference>
<evidence type="ECO:0000313" key="2">
    <source>
        <dbReference type="EMBL" id="OIR00196.1"/>
    </source>
</evidence>
<name>A0A1J5SEP6_9ZZZZ</name>
<proteinExistence type="predicted"/>
<sequence length="67" mass="7701">MSTFKQFLYKIFSGLETQEKRNEDYLAQSVDADLERRIHELEYGGADHAGFPSHTTSPEAPTWGPLW</sequence>
<feature type="region of interest" description="Disordered" evidence="1">
    <location>
        <begin position="45"/>
        <end position="67"/>
    </location>
</feature>
<comment type="caution">
    <text evidence="2">The sequence shown here is derived from an EMBL/GenBank/DDBJ whole genome shotgun (WGS) entry which is preliminary data.</text>
</comment>
<protein>
    <submittedName>
        <fullName evidence="2">Uncharacterized protein</fullName>
    </submittedName>
</protein>
<accession>A0A1J5SEP6</accession>
<evidence type="ECO:0000256" key="1">
    <source>
        <dbReference type="SAM" id="MobiDB-lite"/>
    </source>
</evidence>